<dbReference type="KEGG" id="vg:4179163"/>
<dbReference type="Proteomes" id="UP000242804">
    <property type="component" value="Segment"/>
</dbReference>
<organism evidence="1 2">
    <name type="scientific">Neodiprion abietis nucleopolyhedrovirus</name>
    <dbReference type="NCBI Taxonomy" id="204507"/>
    <lineage>
        <taxon>Viruses</taxon>
        <taxon>Viruses incertae sedis</taxon>
        <taxon>Naldaviricetes</taxon>
        <taxon>Lefavirales</taxon>
        <taxon>Baculoviridae</taxon>
        <taxon>Gammabaculovirus</taxon>
        <taxon>Gammabaculovirus neabietis</taxon>
    </lineage>
</organism>
<dbReference type="OrthoDB" id="23065at10239"/>
<protein>
    <recommendedName>
        <fullName evidence="3">F-box domain-containing protein</fullName>
    </recommendedName>
</protein>
<name>Q0ZP66_9CBAC</name>
<evidence type="ECO:0008006" key="3">
    <source>
        <dbReference type="Google" id="ProtNLM"/>
    </source>
</evidence>
<keyword evidence="2" id="KW-1185">Reference proteome</keyword>
<accession>Q0ZP66</accession>
<evidence type="ECO:0000313" key="2">
    <source>
        <dbReference type="Proteomes" id="UP000242804"/>
    </source>
</evidence>
<proteinExistence type="predicted"/>
<dbReference type="RefSeq" id="YP_667862.1">
    <property type="nucleotide sequence ID" value="NC_008252.1"/>
</dbReference>
<dbReference type="EMBL" id="DQ317692">
    <property type="protein sequence ID" value="ABC74888.1"/>
    <property type="molecule type" value="Genomic_DNA"/>
</dbReference>
<sequence>MFSIDNLEDIPEFFSVNTPQLVLNEICKYLNLEDVKKMRTMNRYCKDHIFPILDCEKDAIIQPRDIFDCWQYQHMKKFRIKIDLLEELQRLKVKFLKQITHLELFDGENMDEEVDLSDFYINCPNLQFFKGYILYRERYVPGADDVETADPLKPFVNCPRLTKMCLYVDVTSDYCVIGINLLPWTSLVHFEFYLMKGACYSVFCSNDTLKHLVVVSTSDSVMEKIFFDNRSCESLYTLHHYTVEPLAVKQHMSLHSPNVNRVKYIGQNLLLANIDGYMTDASYETTDDEDVLNDNNITDVEDLETNVDLGTNQTIVTYNMLRAKKKTRFFYNYVDKKSKTIFRSRGRIFKRRDVNYKSHETFVYTDIQNVNLSKMFLRRKRISYSSFKKYRWLDNVPVLRLLPIHR</sequence>
<evidence type="ECO:0000313" key="1">
    <source>
        <dbReference type="EMBL" id="ABC74888.1"/>
    </source>
</evidence>
<dbReference type="GeneID" id="4179163"/>
<reference evidence="1 2" key="1">
    <citation type="journal article" date="2006" name="J. Virol.">
        <title>Sequence analysis and organization of the Neodiprion abietis nucleopolyhedrovirus genome.</title>
        <authorList>
            <person name="Duffy S.P."/>
            <person name="Young A.M."/>
            <person name="Morin B."/>
            <person name="Lucarotti C.J."/>
            <person name="Koop B.F."/>
            <person name="Levin D.B."/>
        </authorList>
    </citation>
    <scope>NUCLEOTIDE SEQUENCE [LARGE SCALE GENOMIC DNA]</scope>
</reference>